<comment type="subcellular location">
    <subcellularLocation>
        <location evidence="2">Golgi apparatus membrane</location>
        <topology evidence="2">Single-pass type I membrane protein</topology>
    </subcellularLocation>
</comment>
<dbReference type="Pfam" id="PF06842">
    <property type="entry name" value="DUF1242"/>
    <property type="match status" value="1"/>
</dbReference>
<dbReference type="PANTHER" id="PTHR34280">
    <property type="entry name" value="OS01G0920100 PROTEIN"/>
    <property type="match status" value="1"/>
</dbReference>
<comment type="caution">
    <text evidence="11">The sequence shown here is derived from an EMBL/GenBank/DDBJ whole genome shotgun (WGS) entry which is preliminary data.</text>
</comment>
<evidence type="ECO:0000256" key="10">
    <source>
        <dbReference type="SAM" id="Phobius"/>
    </source>
</evidence>
<proteinExistence type="inferred from homology"/>
<evidence type="ECO:0000256" key="1">
    <source>
        <dbReference type="ARBA" id="ARBA00002154"/>
    </source>
</evidence>
<evidence type="ECO:0000256" key="6">
    <source>
        <dbReference type="ARBA" id="ARBA00022989"/>
    </source>
</evidence>
<dbReference type="EMBL" id="JRKL02001623">
    <property type="protein sequence ID" value="KAF3962976.1"/>
    <property type="molecule type" value="Genomic_DNA"/>
</dbReference>
<dbReference type="InterPro" id="IPR009653">
    <property type="entry name" value="Ksh1"/>
</dbReference>
<comment type="similarity">
    <text evidence="3">Belongs to the KISH family.</text>
</comment>
<feature type="transmembrane region" description="Helical" evidence="10">
    <location>
        <begin position="6"/>
        <end position="24"/>
    </location>
</feature>
<evidence type="ECO:0008006" key="13">
    <source>
        <dbReference type="Google" id="ProtNLM"/>
    </source>
</evidence>
<keyword evidence="8 10" id="KW-0472">Membrane</keyword>
<dbReference type="GO" id="GO:0000139">
    <property type="term" value="C:Golgi membrane"/>
    <property type="evidence" value="ECO:0007669"/>
    <property type="project" value="UniProtKB-SubCell"/>
</dbReference>
<reference evidence="11" key="1">
    <citation type="submission" date="2020-03" db="EMBL/GenBank/DDBJ databases">
        <title>Castanea mollissima Vanexum genome sequencing.</title>
        <authorList>
            <person name="Staton M."/>
        </authorList>
    </citation>
    <scope>NUCLEOTIDE SEQUENCE</scope>
    <source>
        <tissue evidence="11">Leaf</tissue>
    </source>
</reference>
<keyword evidence="4 10" id="KW-0812">Transmembrane</keyword>
<feature type="region of interest" description="Disordered" evidence="9">
    <location>
        <begin position="87"/>
        <end position="106"/>
    </location>
</feature>
<gene>
    <name evidence="11" type="ORF">CMV_012577</name>
</gene>
<dbReference type="AlphaFoldDB" id="A0A8J4QZP6"/>
<evidence type="ECO:0000256" key="2">
    <source>
        <dbReference type="ARBA" id="ARBA00004614"/>
    </source>
</evidence>
<dbReference type="InterPro" id="IPR038947">
    <property type="entry name" value="At3g27210-like"/>
</dbReference>
<keyword evidence="12" id="KW-1185">Reference proteome</keyword>
<accession>A0A8J4QZP6</accession>
<protein>
    <recommendedName>
        <fullName evidence="13">Protein kish-B</fullName>
    </recommendedName>
</protein>
<keyword evidence="7" id="KW-0333">Golgi apparatus</keyword>
<organism evidence="11 12">
    <name type="scientific">Castanea mollissima</name>
    <name type="common">Chinese chestnut</name>
    <dbReference type="NCBI Taxonomy" id="60419"/>
    <lineage>
        <taxon>Eukaryota</taxon>
        <taxon>Viridiplantae</taxon>
        <taxon>Streptophyta</taxon>
        <taxon>Embryophyta</taxon>
        <taxon>Tracheophyta</taxon>
        <taxon>Spermatophyta</taxon>
        <taxon>Magnoliopsida</taxon>
        <taxon>eudicotyledons</taxon>
        <taxon>Gunneridae</taxon>
        <taxon>Pentapetalae</taxon>
        <taxon>rosids</taxon>
        <taxon>fabids</taxon>
        <taxon>Fagales</taxon>
        <taxon>Fagaceae</taxon>
        <taxon>Castanea</taxon>
    </lineage>
</organism>
<evidence type="ECO:0000313" key="11">
    <source>
        <dbReference type="EMBL" id="KAF3962976.1"/>
    </source>
</evidence>
<dbReference type="PANTHER" id="PTHR34280:SF15">
    <property type="entry name" value="TRANSCRIPTION FACTOR"/>
    <property type="match status" value="1"/>
</dbReference>
<evidence type="ECO:0000256" key="3">
    <source>
        <dbReference type="ARBA" id="ARBA00008961"/>
    </source>
</evidence>
<evidence type="ECO:0000256" key="7">
    <source>
        <dbReference type="ARBA" id="ARBA00023034"/>
    </source>
</evidence>
<evidence type="ECO:0000256" key="8">
    <source>
        <dbReference type="ARBA" id="ARBA00023136"/>
    </source>
</evidence>
<name>A0A8J4QZP6_9ROSI</name>
<evidence type="ECO:0000313" key="12">
    <source>
        <dbReference type="Proteomes" id="UP000737018"/>
    </source>
</evidence>
<evidence type="ECO:0000256" key="4">
    <source>
        <dbReference type="ARBA" id="ARBA00022692"/>
    </source>
</evidence>
<evidence type="ECO:0000256" key="9">
    <source>
        <dbReference type="SAM" id="MobiDB-lite"/>
    </source>
</evidence>
<evidence type="ECO:0000256" key="5">
    <source>
        <dbReference type="ARBA" id="ARBA00022729"/>
    </source>
</evidence>
<dbReference type="Proteomes" id="UP000737018">
    <property type="component" value="Unassembled WGS sequence"/>
</dbReference>
<keyword evidence="6 10" id="KW-1133">Transmembrane helix</keyword>
<comment type="function">
    <text evidence="1">Involved in the early part of the secretory pathway.</text>
</comment>
<keyword evidence="5" id="KW-0732">Signal</keyword>
<sequence length="277" mass="30772">MSALFNFHSFLTVVLLGICACTYLKMQFPAILEQRTGFRGFFWKAARIGERLSPWVAFGCFSMESTQDSVFIEPPIKEKKVDCQNSRSELSLKPQSSAMSPVGSSRELSSKEEVYFDLQSCLESDCEDFFSVSGDTTPSCGNTPIHHCGLKETLHVKKPVYMDSSSSPILEPSPTDMKKQLIELFQESFRDDAIDGSQNIQERSKASAIICPHSSKSTNKNLYGCAANSACSSEAIHNRSYNHGKGKFAKSERCCLPNLMRNLSFSGRRKRLSLAGP</sequence>
<dbReference type="OrthoDB" id="1925325at2759"/>